<keyword evidence="2" id="KW-0812">Transmembrane</keyword>
<sequence length="300" mass="32887">MHKQRLPFNSGPGGFGASAFNFNAPQFGDGGGFGHGPVPVPVPEGLNGMPFLGKTPTKPLMGSISRHRSLVEGAGLDSLPPPLLPTMAERILSGGVGRGGQRLGVPPIPSYFGCLEGDLSMLEQESPPDYLNQTQDPTTKDTDSESELRTQVDGATLLESRWRRAFGCLMDTLPAERRRRLEETLQRCGQTAIAKHLLVLLQLLTLVVGAGLRQVKRVGSLCGGVRFRVNRVQFQLRIALRQMLWRLANAKANDTLLFLIVVLVTPWLFLFSLLGFALSFAFSIRTAAAEGIRQLRWRLF</sequence>
<feature type="compositionally biased region" description="Basic and acidic residues" evidence="1">
    <location>
        <begin position="138"/>
        <end position="149"/>
    </location>
</feature>
<evidence type="ECO:0000256" key="2">
    <source>
        <dbReference type="SAM" id="Phobius"/>
    </source>
</evidence>
<dbReference type="AlphaFoldDB" id="A0A9Q0BP58"/>
<evidence type="ECO:0000313" key="3">
    <source>
        <dbReference type="EMBL" id="KAI8039442.1"/>
    </source>
</evidence>
<evidence type="ECO:0000256" key="1">
    <source>
        <dbReference type="SAM" id="MobiDB-lite"/>
    </source>
</evidence>
<gene>
    <name evidence="3" type="ORF">M5D96_008166</name>
</gene>
<keyword evidence="2" id="KW-1133">Transmembrane helix</keyword>
<proteinExistence type="predicted"/>
<dbReference type="OrthoDB" id="8012606at2759"/>
<evidence type="ECO:0008006" key="5">
    <source>
        <dbReference type="Google" id="ProtNLM"/>
    </source>
</evidence>
<keyword evidence="2" id="KW-0472">Membrane</keyword>
<reference evidence="3" key="1">
    <citation type="journal article" date="2023" name="Genome Biol. Evol.">
        <title>Long-read-based Genome Assembly of Drosophila gunungcola Reveals Fewer Chemosensory Genes in Flower-breeding Species.</title>
        <authorList>
            <person name="Negi A."/>
            <person name="Liao B.Y."/>
            <person name="Yeh S.D."/>
        </authorList>
    </citation>
    <scope>NUCLEOTIDE SEQUENCE</scope>
    <source>
        <strain evidence="3">Sukarami</strain>
    </source>
</reference>
<feature type="region of interest" description="Disordered" evidence="1">
    <location>
        <begin position="124"/>
        <end position="149"/>
    </location>
</feature>
<keyword evidence="4" id="KW-1185">Reference proteome</keyword>
<comment type="caution">
    <text evidence="3">The sequence shown here is derived from an EMBL/GenBank/DDBJ whole genome shotgun (WGS) entry which is preliminary data.</text>
</comment>
<dbReference type="EMBL" id="JAMKOV010000006">
    <property type="protein sequence ID" value="KAI8039442.1"/>
    <property type="molecule type" value="Genomic_DNA"/>
</dbReference>
<evidence type="ECO:0000313" key="4">
    <source>
        <dbReference type="Proteomes" id="UP001059596"/>
    </source>
</evidence>
<organism evidence="3 4">
    <name type="scientific">Drosophila gunungcola</name>
    <name type="common">fruit fly</name>
    <dbReference type="NCBI Taxonomy" id="103775"/>
    <lineage>
        <taxon>Eukaryota</taxon>
        <taxon>Metazoa</taxon>
        <taxon>Ecdysozoa</taxon>
        <taxon>Arthropoda</taxon>
        <taxon>Hexapoda</taxon>
        <taxon>Insecta</taxon>
        <taxon>Pterygota</taxon>
        <taxon>Neoptera</taxon>
        <taxon>Endopterygota</taxon>
        <taxon>Diptera</taxon>
        <taxon>Brachycera</taxon>
        <taxon>Muscomorpha</taxon>
        <taxon>Ephydroidea</taxon>
        <taxon>Drosophilidae</taxon>
        <taxon>Drosophila</taxon>
        <taxon>Sophophora</taxon>
    </lineage>
</organism>
<dbReference type="Proteomes" id="UP001059596">
    <property type="component" value="Unassembled WGS sequence"/>
</dbReference>
<accession>A0A9Q0BP58</accession>
<protein>
    <recommendedName>
        <fullName evidence="5">Transmembrane protein</fullName>
    </recommendedName>
</protein>
<feature type="transmembrane region" description="Helical" evidence="2">
    <location>
        <begin position="256"/>
        <end position="282"/>
    </location>
</feature>
<name>A0A9Q0BP58_9MUSC</name>